<proteinExistence type="predicted"/>
<organism evidence="1 2">
    <name type="scientific">Aspergillus flavus (strain ATCC 200026 / FGSC A1120 / IAM 13836 / NRRL 3357 / JCM 12722 / SRRC 167)</name>
    <dbReference type="NCBI Taxonomy" id="332952"/>
    <lineage>
        <taxon>Eukaryota</taxon>
        <taxon>Fungi</taxon>
        <taxon>Dikarya</taxon>
        <taxon>Ascomycota</taxon>
        <taxon>Pezizomycotina</taxon>
        <taxon>Eurotiomycetes</taxon>
        <taxon>Eurotiomycetidae</taxon>
        <taxon>Eurotiales</taxon>
        <taxon>Aspergillaceae</taxon>
        <taxon>Aspergillus</taxon>
        <taxon>Aspergillus subgen. Circumdati</taxon>
    </lineage>
</organism>
<keyword evidence="2" id="KW-1185">Reference proteome</keyword>
<dbReference type="VEuPathDB" id="FungiDB:AFLA_000811"/>
<reference evidence="2" key="1">
    <citation type="journal article" date="2021" name="G3 (Bethesda)">
        <title>Chromosome assembled and annotated genome sequence of Aspergillus flavus NRRL 3357.</title>
        <authorList>
            <person name="Skerker J.M."/>
            <person name="Pianalto K.M."/>
            <person name="Mondo S.J."/>
            <person name="Yang K."/>
            <person name="Arkin A.P."/>
            <person name="Keller N.P."/>
            <person name="Grigoriev I.V."/>
            <person name="Louise Glass N.L."/>
        </authorList>
    </citation>
    <scope>NUCLEOTIDE SEQUENCE [LARGE SCALE GENOMIC DNA]</scope>
    <source>
        <strain evidence="2">ATCC 200026 / FGSC A1120 / IAM 13836 / NRRL 3357 / JCM 12722 / SRRC 167</strain>
    </source>
</reference>
<name>A0A7U2MFC9_ASPFN</name>
<protein>
    <submittedName>
        <fullName evidence="1">Uncharacterized protein</fullName>
    </submittedName>
</protein>
<gene>
    <name evidence="1" type="ORF">F9C07_2328</name>
</gene>
<accession>A0A7U2MFC9</accession>
<dbReference type="AlphaFoldDB" id="A0A7U2MFC9"/>
<sequence>MSLSQLPHPVAEGKESENVIIIPIGECISDGDKYTWPTEARFGMPDDSSYREKLAMLWMQKLGAFEEAVMIVSVLLHQSFPTTIFPSINASPP</sequence>
<dbReference type="Proteomes" id="UP000596276">
    <property type="component" value="Chromosome 2"/>
</dbReference>
<evidence type="ECO:0000313" key="2">
    <source>
        <dbReference type="Proteomes" id="UP000596276"/>
    </source>
</evidence>
<dbReference type="VEuPathDB" id="FungiDB:F9C07_2328"/>
<evidence type="ECO:0000313" key="1">
    <source>
        <dbReference type="EMBL" id="QRD82744.1"/>
    </source>
</evidence>
<dbReference type="EMBL" id="CP044622">
    <property type="protein sequence ID" value="QRD82744.1"/>
    <property type="molecule type" value="Genomic_DNA"/>
</dbReference>